<accession>G8NQN4</accession>
<dbReference type="CDD" id="cd01347">
    <property type="entry name" value="ligand_gated_channel"/>
    <property type="match status" value="1"/>
</dbReference>
<evidence type="ECO:0000256" key="15">
    <source>
        <dbReference type="RuleBase" id="RU003357"/>
    </source>
</evidence>
<dbReference type="GO" id="GO:0009279">
    <property type="term" value="C:cell outer membrane"/>
    <property type="evidence" value="ECO:0007669"/>
    <property type="project" value="UniProtKB-SubCell"/>
</dbReference>
<dbReference type="EMBL" id="CP003130">
    <property type="protein sequence ID" value="AEU37260.1"/>
    <property type="molecule type" value="Genomic_DNA"/>
</dbReference>
<dbReference type="SUPFAM" id="SSF56935">
    <property type="entry name" value="Porins"/>
    <property type="match status" value="1"/>
</dbReference>
<comment type="subcellular location">
    <subcellularLocation>
        <location evidence="1 14">Cell outer membrane</location>
        <topology evidence="1 14">Multi-pass membrane protein</topology>
    </subcellularLocation>
</comment>
<reference evidence="18 19" key="1">
    <citation type="submission" date="2011-11" db="EMBL/GenBank/DDBJ databases">
        <title>Complete sequence of Granulicella mallensis MP5ACTX8.</title>
        <authorList>
            <consortium name="US DOE Joint Genome Institute"/>
            <person name="Lucas S."/>
            <person name="Copeland A."/>
            <person name="Lapidus A."/>
            <person name="Cheng J.-F."/>
            <person name="Goodwin L."/>
            <person name="Pitluck S."/>
            <person name="Peters L."/>
            <person name="Lu M."/>
            <person name="Detter J.C."/>
            <person name="Han C."/>
            <person name="Tapia R."/>
            <person name="Land M."/>
            <person name="Hauser L."/>
            <person name="Kyrpides N."/>
            <person name="Ivanova N."/>
            <person name="Mikhailova N."/>
            <person name="Pagani I."/>
            <person name="Rawat S."/>
            <person name="Mannisto M."/>
            <person name="Haggblom M."/>
            <person name="Woyke T."/>
        </authorList>
    </citation>
    <scope>NUCLEOTIDE SEQUENCE [LARGE SCALE GENOMIC DNA]</scope>
    <source>
        <strain evidence="19">ATCC BAA-1857 / DSM 23137 / MP5ACTX8</strain>
    </source>
</reference>
<dbReference type="InterPro" id="IPR008969">
    <property type="entry name" value="CarboxyPept-like_regulatory"/>
</dbReference>
<gene>
    <name evidence="18" type="ordered locus">AciX8_2957</name>
</gene>
<dbReference type="STRING" id="682795.AciX8_2957"/>
<keyword evidence="12 18" id="KW-0675">Receptor</keyword>
<keyword evidence="10 15" id="KW-0798">TonB box</keyword>
<dbReference type="FunFam" id="2.170.130.10:FF:000001">
    <property type="entry name" value="Catecholate siderophore TonB-dependent receptor"/>
    <property type="match status" value="1"/>
</dbReference>
<dbReference type="KEGG" id="gma:AciX8_2957"/>
<keyword evidence="11 14" id="KW-0472">Membrane</keyword>
<evidence type="ECO:0000313" key="19">
    <source>
        <dbReference type="Proteomes" id="UP000007113"/>
    </source>
</evidence>
<dbReference type="Proteomes" id="UP000007113">
    <property type="component" value="Chromosome"/>
</dbReference>
<feature type="domain" description="TonB-dependent receptor plug" evidence="17">
    <location>
        <begin position="162"/>
        <end position="258"/>
    </location>
</feature>
<keyword evidence="13 14" id="KW-0998">Cell outer membrane</keyword>
<evidence type="ECO:0000256" key="10">
    <source>
        <dbReference type="ARBA" id="ARBA00023077"/>
    </source>
</evidence>
<dbReference type="GO" id="GO:0015891">
    <property type="term" value="P:siderophore transport"/>
    <property type="evidence" value="ECO:0007669"/>
    <property type="project" value="InterPro"/>
</dbReference>
<keyword evidence="7" id="KW-0732">Signal</keyword>
<dbReference type="PANTHER" id="PTHR32552">
    <property type="entry name" value="FERRICHROME IRON RECEPTOR-RELATED"/>
    <property type="match status" value="1"/>
</dbReference>
<dbReference type="Pfam" id="PF13620">
    <property type="entry name" value="CarboxypepD_reg"/>
    <property type="match status" value="1"/>
</dbReference>
<evidence type="ECO:0000256" key="4">
    <source>
        <dbReference type="ARBA" id="ARBA00022452"/>
    </source>
</evidence>
<feature type="domain" description="TonB-dependent receptor-like beta-barrel" evidence="16">
    <location>
        <begin position="332"/>
        <end position="803"/>
    </location>
</feature>
<evidence type="ECO:0000256" key="9">
    <source>
        <dbReference type="ARBA" id="ARBA00023065"/>
    </source>
</evidence>
<keyword evidence="5" id="KW-0410">Iron transport</keyword>
<evidence type="ECO:0000256" key="14">
    <source>
        <dbReference type="PROSITE-ProRule" id="PRU01360"/>
    </source>
</evidence>
<keyword evidence="4 14" id="KW-1134">Transmembrane beta strand</keyword>
<dbReference type="AlphaFoldDB" id="G8NQN4"/>
<evidence type="ECO:0000313" key="18">
    <source>
        <dbReference type="EMBL" id="AEU37260.1"/>
    </source>
</evidence>
<dbReference type="GO" id="GO:0038023">
    <property type="term" value="F:signaling receptor activity"/>
    <property type="evidence" value="ECO:0007669"/>
    <property type="project" value="InterPro"/>
</dbReference>
<dbReference type="OrthoDB" id="127311at2"/>
<protein>
    <submittedName>
        <fullName evidence="18">TonB-dependent siderophore receptor</fullName>
    </submittedName>
</protein>
<dbReference type="Gene3D" id="2.40.170.20">
    <property type="entry name" value="TonB-dependent receptor, beta-barrel domain"/>
    <property type="match status" value="1"/>
</dbReference>
<evidence type="ECO:0000256" key="6">
    <source>
        <dbReference type="ARBA" id="ARBA00022692"/>
    </source>
</evidence>
<evidence type="ECO:0000256" key="11">
    <source>
        <dbReference type="ARBA" id="ARBA00023136"/>
    </source>
</evidence>
<keyword evidence="19" id="KW-1185">Reference proteome</keyword>
<evidence type="ECO:0000256" key="5">
    <source>
        <dbReference type="ARBA" id="ARBA00022496"/>
    </source>
</evidence>
<dbReference type="InterPro" id="IPR039426">
    <property type="entry name" value="TonB-dep_rcpt-like"/>
</dbReference>
<dbReference type="SUPFAM" id="SSF49464">
    <property type="entry name" value="Carboxypeptidase regulatory domain-like"/>
    <property type="match status" value="1"/>
</dbReference>
<name>G8NQN4_GRAMM</name>
<dbReference type="PANTHER" id="PTHR32552:SF68">
    <property type="entry name" value="FERRICHROME OUTER MEMBRANE TRANSPORTER_PHAGE RECEPTOR"/>
    <property type="match status" value="1"/>
</dbReference>
<dbReference type="GO" id="GO:0015344">
    <property type="term" value="F:siderophore uptake transmembrane transporter activity"/>
    <property type="evidence" value="ECO:0007669"/>
    <property type="project" value="TreeGrafter"/>
</dbReference>
<dbReference type="NCBIfam" id="TIGR01783">
    <property type="entry name" value="TonB-siderophor"/>
    <property type="match status" value="1"/>
</dbReference>
<dbReference type="Gene3D" id="2.60.40.1120">
    <property type="entry name" value="Carboxypeptidase-like, regulatory domain"/>
    <property type="match status" value="1"/>
</dbReference>
<dbReference type="Gene3D" id="2.170.130.10">
    <property type="entry name" value="TonB-dependent receptor, plug domain"/>
    <property type="match status" value="1"/>
</dbReference>
<dbReference type="InterPro" id="IPR037066">
    <property type="entry name" value="Plug_dom_sf"/>
</dbReference>
<evidence type="ECO:0000256" key="13">
    <source>
        <dbReference type="ARBA" id="ARBA00023237"/>
    </source>
</evidence>
<evidence type="ECO:0000256" key="7">
    <source>
        <dbReference type="ARBA" id="ARBA00022729"/>
    </source>
</evidence>
<evidence type="ECO:0000259" key="16">
    <source>
        <dbReference type="Pfam" id="PF00593"/>
    </source>
</evidence>
<keyword evidence="3 14" id="KW-0813">Transport</keyword>
<dbReference type="InterPro" id="IPR036942">
    <property type="entry name" value="Beta-barrel_TonB_sf"/>
</dbReference>
<dbReference type="HOGENOM" id="CLU_008287_9_4_0"/>
<proteinExistence type="inferred from homology"/>
<evidence type="ECO:0000259" key="17">
    <source>
        <dbReference type="Pfam" id="PF07715"/>
    </source>
</evidence>
<comment type="similarity">
    <text evidence="2 14 15">Belongs to the TonB-dependent receptor family.</text>
</comment>
<dbReference type="eggNOG" id="COG4774">
    <property type="taxonomic scope" value="Bacteria"/>
</dbReference>
<dbReference type="PROSITE" id="PS52016">
    <property type="entry name" value="TONB_DEPENDENT_REC_3"/>
    <property type="match status" value="1"/>
</dbReference>
<dbReference type="Pfam" id="PF00593">
    <property type="entry name" value="TonB_dep_Rec_b-barrel"/>
    <property type="match status" value="1"/>
</dbReference>
<keyword evidence="9" id="KW-0406">Ion transport</keyword>
<keyword evidence="8" id="KW-0408">Iron</keyword>
<evidence type="ECO:0000256" key="1">
    <source>
        <dbReference type="ARBA" id="ARBA00004571"/>
    </source>
</evidence>
<keyword evidence="6 14" id="KW-0812">Transmembrane</keyword>
<dbReference type="Pfam" id="PF07715">
    <property type="entry name" value="Plug"/>
    <property type="match status" value="1"/>
</dbReference>
<dbReference type="InterPro" id="IPR000531">
    <property type="entry name" value="Beta-barrel_TonB"/>
</dbReference>
<evidence type="ECO:0000256" key="12">
    <source>
        <dbReference type="ARBA" id="ARBA00023170"/>
    </source>
</evidence>
<sequence length="834" mass="90168">MAAAFSRSSCAKRAFVSSLLILLGFVVVGKGWAWVPEDQAVSSGVVDANAPVEVSGVVVDASGAMVPGAAVRFSPVNGTPTEVTADSAGAFHVLLKIGHYQISAVQTGYEQQERPLELASSSPTRLTLTLKIKGNVESITVVADVGYTATSAITATRVPMSLLDTPQSVYAVTSQLIEDRGAESLKDALTGIPGVQAVSLGEGRRDQVLIRGFSASTDTYIDGVKDDAPYFRDLSNTDRIEVVEGPAAVLYGRGSSGGLINRVTKQPQMEGLQGQIGFLGGSYGDKRFESDVEDGWLSNKLGVRVTGAAEKLGSQRDFFYLDRYAWAPTVRWQPNDRTQVYAQWEQLRDEREPDRGLAAISGPQGVVPIGTNYGYVTGTPTTAPHNFSHTSATDETLDIKHEFVDGWHVHNVFRQAGDVVVWSETYLNQDLSSGIFGTDVRSKPGVVTLFSSAQVSASDSPENPILTRGQTNATQSQQNVFDQAEAYRSGKFLGIEHLLLVGAEYGRQTQDRLQFTGTAPSVTLYNPDTSLAPTLSTTPSTNSRGFFQTAAVYTQDLMQLAPKWKLLAGVRFDNFKQNVDNRLPGATSPSRVDNDFSPRVGLLFQPVSSSTVYFSYSRTFDPSGEGLSLSTSSADLPPQVTTNYEVGAKVSLLGDKLTSAVAIYDLDRTNILQVSPTNPNQLIQVGEQRTLGATWSVQGSITPHWMVYGGYSWNDAVLLNSPTTFNGVSYNGKRPNDVPVNSGSLWTTYSFKGGFGAGGGLVFNTDSFAADDNLVQLPGYTRLDAMFFYRKRHVDVTAHLDNLTNTRYYDTGHSDLEIFPGAPISGSVNLKYRF</sequence>
<organism evidence="18 19">
    <name type="scientific">Granulicella mallensis (strain ATCC BAA-1857 / DSM 23137 / MP5ACTX8)</name>
    <dbReference type="NCBI Taxonomy" id="682795"/>
    <lineage>
        <taxon>Bacteria</taxon>
        <taxon>Pseudomonadati</taxon>
        <taxon>Acidobacteriota</taxon>
        <taxon>Terriglobia</taxon>
        <taxon>Terriglobales</taxon>
        <taxon>Acidobacteriaceae</taxon>
        <taxon>Granulicella</taxon>
    </lineage>
</organism>
<evidence type="ECO:0000256" key="3">
    <source>
        <dbReference type="ARBA" id="ARBA00022448"/>
    </source>
</evidence>
<evidence type="ECO:0000256" key="8">
    <source>
        <dbReference type="ARBA" id="ARBA00023004"/>
    </source>
</evidence>
<dbReference type="InterPro" id="IPR012910">
    <property type="entry name" value="Plug_dom"/>
</dbReference>
<evidence type="ECO:0000256" key="2">
    <source>
        <dbReference type="ARBA" id="ARBA00009810"/>
    </source>
</evidence>
<dbReference type="InterPro" id="IPR010105">
    <property type="entry name" value="TonB_sidphr_rcpt"/>
</dbReference>